<proteinExistence type="predicted"/>
<dbReference type="Proteomes" id="UP000316855">
    <property type="component" value="Chromosome"/>
</dbReference>
<dbReference type="AlphaFoldDB" id="A0A517VHR9"/>
<gene>
    <name evidence="1" type="primary">acpP_2</name>
    <name evidence="1" type="ORF">Pan161_42270</name>
</gene>
<organism evidence="1 2">
    <name type="scientific">Gimesia algae</name>
    <dbReference type="NCBI Taxonomy" id="2527971"/>
    <lineage>
        <taxon>Bacteria</taxon>
        <taxon>Pseudomonadati</taxon>
        <taxon>Planctomycetota</taxon>
        <taxon>Planctomycetia</taxon>
        <taxon>Planctomycetales</taxon>
        <taxon>Planctomycetaceae</taxon>
        <taxon>Gimesia</taxon>
    </lineage>
</organism>
<dbReference type="KEGG" id="gax:Pan161_42270"/>
<dbReference type="EMBL" id="CP036343">
    <property type="protein sequence ID" value="QDT92559.1"/>
    <property type="molecule type" value="Genomic_DNA"/>
</dbReference>
<keyword evidence="2" id="KW-1185">Reference proteome</keyword>
<sequence length="101" mass="11414">MGIDLLDLVFRVEKRFEIKIPRDAMHLLLHEGNTADPPDNLWTDICVGDFVGLIETLVAEQYPEAAVDVFAGVRLDIMDCLQVEEQEVTLDAWLGRDLGME</sequence>
<protein>
    <submittedName>
        <fullName evidence="1">Acyl carrier protein</fullName>
    </submittedName>
</protein>
<evidence type="ECO:0000313" key="1">
    <source>
        <dbReference type="EMBL" id="QDT92559.1"/>
    </source>
</evidence>
<evidence type="ECO:0000313" key="2">
    <source>
        <dbReference type="Proteomes" id="UP000316855"/>
    </source>
</evidence>
<dbReference type="RefSeq" id="WP_145230319.1">
    <property type="nucleotide sequence ID" value="NZ_CP036343.1"/>
</dbReference>
<name>A0A517VHR9_9PLAN</name>
<dbReference type="OrthoDB" id="281559at2"/>
<accession>A0A517VHR9</accession>
<reference evidence="1 2" key="1">
    <citation type="submission" date="2019-02" db="EMBL/GenBank/DDBJ databases">
        <title>Deep-cultivation of Planctomycetes and their phenomic and genomic characterization uncovers novel biology.</title>
        <authorList>
            <person name="Wiegand S."/>
            <person name="Jogler M."/>
            <person name="Boedeker C."/>
            <person name="Pinto D."/>
            <person name="Vollmers J."/>
            <person name="Rivas-Marin E."/>
            <person name="Kohn T."/>
            <person name="Peeters S.H."/>
            <person name="Heuer A."/>
            <person name="Rast P."/>
            <person name="Oberbeckmann S."/>
            <person name="Bunk B."/>
            <person name="Jeske O."/>
            <person name="Meyerdierks A."/>
            <person name="Storesund J.E."/>
            <person name="Kallscheuer N."/>
            <person name="Luecker S."/>
            <person name="Lage O.M."/>
            <person name="Pohl T."/>
            <person name="Merkel B.J."/>
            <person name="Hornburger P."/>
            <person name="Mueller R.-W."/>
            <person name="Bruemmer F."/>
            <person name="Labrenz M."/>
            <person name="Spormann A.M."/>
            <person name="Op den Camp H."/>
            <person name="Overmann J."/>
            <person name="Amann R."/>
            <person name="Jetten M.S.M."/>
            <person name="Mascher T."/>
            <person name="Medema M.H."/>
            <person name="Devos D.P."/>
            <person name="Kaster A.-K."/>
            <person name="Ovreas L."/>
            <person name="Rohde M."/>
            <person name="Galperin M.Y."/>
            <person name="Jogler C."/>
        </authorList>
    </citation>
    <scope>NUCLEOTIDE SEQUENCE [LARGE SCALE GENOMIC DNA]</scope>
    <source>
        <strain evidence="1 2">Pan161</strain>
    </source>
</reference>